<evidence type="ECO:0000256" key="3">
    <source>
        <dbReference type="SAM" id="Coils"/>
    </source>
</evidence>
<dbReference type="EMBL" id="JAHOPB010000004">
    <property type="protein sequence ID" value="MBU8877337.1"/>
    <property type="molecule type" value="Genomic_DNA"/>
</dbReference>
<dbReference type="RefSeq" id="WP_216967111.1">
    <property type="nucleotide sequence ID" value="NZ_JAHOPB010000004.1"/>
</dbReference>
<comment type="subcellular location">
    <subcellularLocation>
        <location evidence="2">Cell membrane</location>
        <topology evidence="2">Lipid-anchor</topology>
    </subcellularLocation>
</comment>
<evidence type="ECO:0000313" key="6">
    <source>
        <dbReference type="Proteomes" id="UP000727907"/>
    </source>
</evidence>
<protein>
    <submittedName>
        <fullName evidence="5">Efflux transporter outer membrane subunit</fullName>
    </submittedName>
</protein>
<dbReference type="PROSITE" id="PS51257">
    <property type="entry name" value="PROKAR_LIPOPROTEIN"/>
    <property type="match status" value="1"/>
</dbReference>
<gene>
    <name evidence="5" type="ORF">KQ910_26460</name>
</gene>
<evidence type="ECO:0000256" key="4">
    <source>
        <dbReference type="SAM" id="MobiDB-lite"/>
    </source>
</evidence>
<keyword evidence="2" id="KW-0472">Membrane</keyword>
<evidence type="ECO:0000313" key="5">
    <source>
        <dbReference type="EMBL" id="MBU8877337.1"/>
    </source>
</evidence>
<dbReference type="InterPro" id="IPR003423">
    <property type="entry name" value="OMP_efflux"/>
</dbReference>
<feature type="region of interest" description="Disordered" evidence="4">
    <location>
        <begin position="490"/>
        <end position="511"/>
    </location>
</feature>
<keyword evidence="3" id="KW-0175">Coiled coil</keyword>
<dbReference type="Proteomes" id="UP000727907">
    <property type="component" value="Unassembled WGS sequence"/>
</dbReference>
<dbReference type="InterPro" id="IPR010131">
    <property type="entry name" value="MdtP/NodT-like"/>
</dbReference>
<keyword evidence="2" id="KW-0449">Lipoprotein</keyword>
<feature type="coiled-coil region" evidence="3">
    <location>
        <begin position="395"/>
        <end position="422"/>
    </location>
</feature>
<dbReference type="NCBIfam" id="TIGR01845">
    <property type="entry name" value="outer_NodT"/>
    <property type="match status" value="1"/>
</dbReference>
<dbReference type="PANTHER" id="PTHR30203:SF33">
    <property type="entry name" value="BLR4455 PROTEIN"/>
    <property type="match status" value="1"/>
</dbReference>
<name>A0ABS6IUH0_9HYPH</name>
<comment type="similarity">
    <text evidence="1 2">Belongs to the outer membrane factor (OMF) (TC 1.B.17) family.</text>
</comment>
<organism evidence="5 6">
    <name type="scientific">Reyranella humidisoli</name>
    <dbReference type="NCBI Taxonomy" id="2849149"/>
    <lineage>
        <taxon>Bacteria</taxon>
        <taxon>Pseudomonadati</taxon>
        <taxon>Pseudomonadota</taxon>
        <taxon>Alphaproteobacteria</taxon>
        <taxon>Hyphomicrobiales</taxon>
        <taxon>Reyranellaceae</taxon>
        <taxon>Reyranella</taxon>
    </lineage>
</organism>
<comment type="caution">
    <text evidence="5">The sequence shown here is derived from an EMBL/GenBank/DDBJ whole genome shotgun (WGS) entry which is preliminary data.</text>
</comment>
<evidence type="ECO:0000256" key="1">
    <source>
        <dbReference type="ARBA" id="ARBA00007613"/>
    </source>
</evidence>
<accession>A0ABS6IUH0</accession>
<sequence length="511" mass="54216">MSKRSPFLATFTALLLAGCTSGPDFVKPDKPTSTAYTPEALAPQTSSAAGPGGAAQTFVPEKDIPGEWWTLFQSQQLDTLVREAMQANPDVDAAQAALRQARENFFAQQGSLFPTLSANGSGQQQLASPAAQGQVGSGTIFGVTAASVNISYAPDVFGGVRRQVESKEALAEVQRFQLEATYLTLTSNVVVAAINLASLQAQIDATKGIIAILNNSLSVVRRQFDLGGASRADVLAQEAALTQTQATLPPLQKQLALQRNQLMRLVGRTPDQDRGESFDLAKLKLPQELPLSLPSTLVEQRPDVRAAEAQLRSASADIGVAVSNQMPQFTITGLLGFTSGGIGSLLVPGAGVWSIGLGIAQTVFDGGRLDSQRKAAIAAYERAAAQYRGVVLSAFQDVANALRALQADADTLRAQVAAEQTAAASLRLSEQQYQLGAVNYLILLNAQQTYQTAVINRLRAQAARYSDTAALFQALGGGWWNRSDVDPKSMGTPSRFTLPPVQDIRLPRAGH</sequence>
<reference evidence="5 6" key="1">
    <citation type="submission" date="2021-06" db="EMBL/GenBank/DDBJ databases">
        <authorList>
            <person name="Lee D.H."/>
        </authorList>
    </citation>
    <scope>NUCLEOTIDE SEQUENCE [LARGE SCALE GENOMIC DNA]</scope>
    <source>
        <strain evidence="5 6">MMS21-HV4-11</strain>
    </source>
</reference>
<evidence type="ECO:0000256" key="2">
    <source>
        <dbReference type="RuleBase" id="RU362097"/>
    </source>
</evidence>
<dbReference type="Pfam" id="PF02321">
    <property type="entry name" value="OEP"/>
    <property type="match status" value="2"/>
</dbReference>
<keyword evidence="2" id="KW-1134">Transmembrane beta strand</keyword>
<keyword evidence="2" id="KW-0812">Transmembrane</keyword>
<keyword evidence="6" id="KW-1185">Reference proteome</keyword>
<keyword evidence="2" id="KW-0564">Palmitate</keyword>
<proteinExistence type="inferred from homology"/>
<dbReference type="PANTHER" id="PTHR30203">
    <property type="entry name" value="OUTER MEMBRANE CATION EFFLUX PROTEIN"/>
    <property type="match status" value="1"/>
</dbReference>